<dbReference type="Proteomes" id="UP000622890">
    <property type="component" value="Unassembled WGS sequence"/>
</dbReference>
<keyword evidence="4" id="KW-1185">Reference proteome</keyword>
<dbReference type="InterPro" id="IPR008979">
    <property type="entry name" value="Galactose-bd-like_sf"/>
</dbReference>
<feature type="signal peptide" evidence="1">
    <location>
        <begin position="1"/>
        <end position="20"/>
    </location>
</feature>
<evidence type="ECO:0000313" key="4">
    <source>
        <dbReference type="Proteomes" id="UP000622890"/>
    </source>
</evidence>
<comment type="caution">
    <text evidence="3">The sequence shown here is derived from an EMBL/GenBank/DDBJ whole genome shotgun (WGS) entry which is preliminary data.</text>
</comment>
<dbReference type="AlphaFoldDB" id="A0A934SYE7"/>
<keyword evidence="1" id="KW-0732">Signal</keyword>
<feature type="chain" id="PRO_5036959945" evidence="1">
    <location>
        <begin position="21"/>
        <end position="422"/>
    </location>
</feature>
<dbReference type="NCBIfam" id="TIGR02595">
    <property type="entry name" value="PEP_CTERM"/>
    <property type="match status" value="1"/>
</dbReference>
<dbReference type="SUPFAM" id="SSF49785">
    <property type="entry name" value="Galactose-binding domain-like"/>
    <property type="match status" value="1"/>
</dbReference>
<evidence type="ECO:0000256" key="1">
    <source>
        <dbReference type="SAM" id="SignalP"/>
    </source>
</evidence>
<dbReference type="InterPro" id="IPR013424">
    <property type="entry name" value="Ice-binding_C"/>
</dbReference>
<accession>A0A934SYE7</accession>
<organism evidence="3 4">
    <name type="scientific">Noviherbaspirillum pedocola</name>
    <dbReference type="NCBI Taxonomy" id="2801341"/>
    <lineage>
        <taxon>Bacteria</taxon>
        <taxon>Pseudomonadati</taxon>
        <taxon>Pseudomonadota</taxon>
        <taxon>Betaproteobacteria</taxon>
        <taxon>Burkholderiales</taxon>
        <taxon>Oxalobacteraceae</taxon>
        <taxon>Noviherbaspirillum</taxon>
    </lineage>
</organism>
<reference evidence="3" key="1">
    <citation type="submission" date="2021-01" db="EMBL/GenBank/DDBJ databases">
        <title>Genome sequence of strain Noviherbaspirillum sp. DKR-6.</title>
        <authorList>
            <person name="Chaudhary D.K."/>
        </authorList>
    </citation>
    <scope>NUCLEOTIDE SEQUENCE</scope>
    <source>
        <strain evidence="3">DKR-6</strain>
    </source>
</reference>
<evidence type="ECO:0000313" key="3">
    <source>
        <dbReference type="EMBL" id="MBK4737600.1"/>
    </source>
</evidence>
<evidence type="ECO:0000259" key="2">
    <source>
        <dbReference type="Pfam" id="PF07589"/>
    </source>
</evidence>
<gene>
    <name evidence="3" type="ORF">JJB74_23520</name>
</gene>
<proteinExistence type="predicted"/>
<dbReference type="Pfam" id="PF07589">
    <property type="entry name" value="PEP-CTERM"/>
    <property type="match status" value="1"/>
</dbReference>
<name>A0A934SYE7_9BURK</name>
<dbReference type="EMBL" id="JAEPBG010000013">
    <property type="protein sequence ID" value="MBK4737600.1"/>
    <property type="molecule type" value="Genomic_DNA"/>
</dbReference>
<dbReference type="Gene3D" id="2.60.120.260">
    <property type="entry name" value="Galactose-binding domain-like"/>
    <property type="match status" value="1"/>
</dbReference>
<dbReference type="RefSeq" id="WP_200596036.1">
    <property type="nucleotide sequence ID" value="NZ_JAEPBG010000013.1"/>
</dbReference>
<protein>
    <submittedName>
        <fullName evidence="3">PEP-CTERM sorting domain-containing protein</fullName>
    </submittedName>
</protein>
<sequence length="422" mass="45942">MNRFLVLLFSLLLPLLPARAALLTVDSAFGPATIVRDTDTGLDWARLPVTANLSVREVLAGMEPGGRFEGFRYSIDDEFFGGLIRPIYQFCPPNSVPCAYLAMRNFIDIFGGNREGFWAPYYLIQIQDGNPPFITFNVALFELFTEPALSYYLDSGPTSEADFRFEAGHFIVRPTPQIPEPAITGLFVIGAIALAGRRKWRKGFIIGLAAIAWGLASQAHAELVFNGGFEITPTSASPLGNLTGWTLSPQRMGAHTESLDGMADAVHSGRYGLVFTSAPGDLEIRLSQVLTTTPGTAYELSYWYRNFPNITGNPAGGFRSILNGNVMDAQTNRNAPSDWTQYVFDFMAPSATTLLEFGYHSTVSALDDISVVEVRAVPLPATWHLFWLGALALVPGKLGRRNTRGAEESAVSITTGSGRIPG</sequence>
<feature type="domain" description="Ice-binding protein C-terminal" evidence="2">
    <location>
        <begin position="177"/>
        <end position="199"/>
    </location>
</feature>